<dbReference type="EMBL" id="ABCB02000021">
    <property type="protein sequence ID" value="EDO59891.1"/>
    <property type="molecule type" value="Genomic_DNA"/>
</dbReference>
<keyword evidence="1" id="KW-0472">Membrane</keyword>
<organism evidence="2 3">
    <name type="scientific">[Clostridium] leptum DSM 753</name>
    <dbReference type="NCBI Taxonomy" id="428125"/>
    <lineage>
        <taxon>Bacteria</taxon>
        <taxon>Bacillati</taxon>
        <taxon>Bacillota</taxon>
        <taxon>Clostridia</taxon>
        <taxon>Eubacteriales</taxon>
        <taxon>Oscillospiraceae</taxon>
        <taxon>Oscillospiraceae incertae sedis</taxon>
    </lineage>
</organism>
<dbReference type="HOGENOM" id="CLU_2664627_0_0_9"/>
<name>A7VZB2_9FIRM</name>
<gene>
    <name evidence="2" type="ORF">CLOLEP_03942</name>
</gene>
<evidence type="ECO:0000313" key="3">
    <source>
        <dbReference type="Proteomes" id="UP000003490"/>
    </source>
</evidence>
<comment type="caution">
    <text evidence="2">The sequence shown here is derived from an EMBL/GenBank/DDBJ whole genome shotgun (WGS) entry which is preliminary data.</text>
</comment>
<accession>A7VZB2</accession>
<sequence length="75" mass="8493">MREKLIRTVSPKCTGLTFTIGSITPLSIYRRAAVPTQRFPATKNFHISPCIFVAMMIILSGVRVYVSIMMQYIIL</sequence>
<reference evidence="2 3" key="1">
    <citation type="submission" date="2007-08" db="EMBL/GenBank/DDBJ databases">
        <title>Draft genome sequence of Clostridium leptum (DSM 753).</title>
        <authorList>
            <person name="Sudarsanam P."/>
            <person name="Ley R."/>
            <person name="Guruge J."/>
            <person name="Turnbaugh P.J."/>
            <person name="Mahowald M."/>
            <person name="Liep D."/>
            <person name="Gordon J."/>
        </authorList>
    </citation>
    <scope>NUCLEOTIDE SEQUENCE [LARGE SCALE GENOMIC DNA]</scope>
    <source>
        <strain evidence="2 3">DSM 753</strain>
    </source>
</reference>
<keyword evidence="1" id="KW-0812">Transmembrane</keyword>
<protein>
    <submittedName>
        <fullName evidence="2">Uncharacterized protein</fullName>
    </submittedName>
</protein>
<proteinExistence type="predicted"/>
<dbReference type="Proteomes" id="UP000003490">
    <property type="component" value="Unassembled WGS sequence"/>
</dbReference>
<feature type="transmembrane region" description="Helical" evidence="1">
    <location>
        <begin position="45"/>
        <end position="66"/>
    </location>
</feature>
<evidence type="ECO:0000256" key="1">
    <source>
        <dbReference type="SAM" id="Phobius"/>
    </source>
</evidence>
<evidence type="ECO:0000313" key="2">
    <source>
        <dbReference type="EMBL" id="EDO59891.1"/>
    </source>
</evidence>
<reference evidence="2 3" key="2">
    <citation type="submission" date="2007-08" db="EMBL/GenBank/DDBJ databases">
        <authorList>
            <person name="Fulton L."/>
            <person name="Clifton S."/>
            <person name="Fulton B."/>
            <person name="Xu J."/>
            <person name="Minx P."/>
            <person name="Pepin K.H."/>
            <person name="Johnson M."/>
            <person name="Thiruvilangam P."/>
            <person name="Bhonagiri V."/>
            <person name="Nash W.E."/>
            <person name="Wang C."/>
            <person name="Mardis E.R."/>
            <person name="Wilson R.K."/>
        </authorList>
    </citation>
    <scope>NUCLEOTIDE SEQUENCE [LARGE SCALE GENOMIC DNA]</scope>
    <source>
        <strain evidence="2 3">DSM 753</strain>
    </source>
</reference>
<dbReference type="AlphaFoldDB" id="A7VZB2"/>
<keyword evidence="1" id="KW-1133">Transmembrane helix</keyword>